<dbReference type="Proteomes" id="UP000077786">
    <property type="component" value="Unassembled WGS sequence"/>
</dbReference>
<comment type="caution">
    <text evidence="1">The sequence shown here is derived from an EMBL/GenBank/DDBJ whole genome shotgun (WGS) entry which is preliminary data.</text>
</comment>
<reference evidence="1 2" key="1">
    <citation type="submission" date="2016-03" db="EMBL/GenBank/DDBJ databases">
        <title>Draft genome sequence of Gluconobacter cerinus strain CECT 9110.</title>
        <authorList>
            <person name="Sainz F."/>
            <person name="Mas A."/>
            <person name="Torija M.J."/>
        </authorList>
    </citation>
    <scope>NUCLEOTIDE SEQUENCE [LARGE SCALE GENOMIC DNA]</scope>
    <source>
        <strain evidence="1 2">CECT 9110</strain>
    </source>
</reference>
<dbReference type="AlphaFoldDB" id="A0A1B6VHX3"/>
<evidence type="ECO:0008006" key="3">
    <source>
        <dbReference type="Google" id="ProtNLM"/>
    </source>
</evidence>
<proteinExistence type="predicted"/>
<dbReference type="RefSeq" id="WP_232309215.1">
    <property type="nucleotide sequence ID" value="NZ_LUTU01000013.1"/>
</dbReference>
<dbReference type="EMBL" id="LUTU01000013">
    <property type="protein sequence ID" value="OAJ66814.1"/>
    <property type="molecule type" value="Genomic_DNA"/>
</dbReference>
<accession>A0A1B6VHX3</accession>
<gene>
    <name evidence="1" type="ORF">A0123_02548</name>
</gene>
<dbReference type="PATRIC" id="fig|38307.3.peg.2659"/>
<sequence length="471" mass="50124">MKRPWLTTSLLAVIAGMSAIGIHHAASVALDRGISRFRASLPVGATLSYSAARPAILARGALLTDVILQNGNMTFRAHTLRLGHPIPTPDGGLTLSHMDMVDPSLQTPTAVIRAHSVTLNHLVTPPPPAEKSGLESLDLGHLNLERGYIDHLSVQNLSQVLQPNSMHFNSLTSDSIQIDGYGPGRTTTIAIQNGLAIASRTTLQPDGTPRAMSVQMSLKNFQLRQPELATRIADEQAGNEAAAYVLPPLESMKLSGTQIISADRTFSMDTLIGTGTRKSGKDTTVFEGEGFHTHSSSGKVPVHIDGHSSTLKYTQERIAQTGELHVQGVLNIPNFTEAHFGMNLLGPSDQQLKVGTVKNPHDAIQLAQVTLTLHGDRLVQSLPSLNAGRPLDGAAQDQARTVLAQGMEMGLSPYPALAALPDYFANPNDRTLSITLTPKPPLTLTALAAIASSPTAAMTLMSPDNLKVTVQ</sequence>
<evidence type="ECO:0000313" key="2">
    <source>
        <dbReference type="Proteomes" id="UP000077786"/>
    </source>
</evidence>
<protein>
    <recommendedName>
        <fullName evidence="3">DUF945 domain-containing protein</fullName>
    </recommendedName>
</protein>
<organism evidence="1 2">
    <name type="scientific">Gluconobacter cerinus</name>
    <dbReference type="NCBI Taxonomy" id="38307"/>
    <lineage>
        <taxon>Bacteria</taxon>
        <taxon>Pseudomonadati</taxon>
        <taxon>Pseudomonadota</taxon>
        <taxon>Alphaproteobacteria</taxon>
        <taxon>Acetobacterales</taxon>
        <taxon>Acetobacteraceae</taxon>
        <taxon>Gluconobacter</taxon>
    </lineage>
</organism>
<evidence type="ECO:0000313" key="1">
    <source>
        <dbReference type="EMBL" id="OAJ66814.1"/>
    </source>
</evidence>
<name>A0A1B6VHX3_9PROT</name>